<proteinExistence type="predicted"/>
<dbReference type="OrthoDB" id="275942at2759"/>
<protein>
    <submittedName>
        <fullName evidence="3">Uncharacterized protein</fullName>
    </submittedName>
</protein>
<organism evidence="3 4">
    <name type="scientific">Strigomonas culicis</name>
    <dbReference type="NCBI Taxonomy" id="28005"/>
    <lineage>
        <taxon>Eukaryota</taxon>
        <taxon>Discoba</taxon>
        <taxon>Euglenozoa</taxon>
        <taxon>Kinetoplastea</taxon>
        <taxon>Metakinetoplastina</taxon>
        <taxon>Trypanosomatida</taxon>
        <taxon>Trypanosomatidae</taxon>
        <taxon>Strigomonadinae</taxon>
        <taxon>Strigomonas</taxon>
    </lineage>
</organism>
<evidence type="ECO:0000313" key="3">
    <source>
        <dbReference type="EMBL" id="EPY31323.1"/>
    </source>
</evidence>
<dbReference type="Proteomes" id="UP000015354">
    <property type="component" value="Unassembled WGS sequence"/>
</dbReference>
<gene>
    <name evidence="3" type="ORF">STCU_03513</name>
    <name evidence="2" type="ORF">STCU_08686</name>
</gene>
<reference evidence="3 4" key="1">
    <citation type="journal article" date="2013" name="PLoS ONE">
        <title>Predicting the Proteins of Angomonas deanei, Strigomonas culicis and Their Respective Endosymbionts Reveals New Aspects of the Trypanosomatidae Family.</title>
        <authorList>
            <person name="Motta M.C."/>
            <person name="Martins A.C."/>
            <person name="de Souza S.S."/>
            <person name="Catta-Preta C.M."/>
            <person name="Silva R."/>
            <person name="Klein C.C."/>
            <person name="de Almeida L.G."/>
            <person name="de Lima Cunha O."/>
            <person name="Ciapina L.P."/>
            <person name="Brocchi M."/>
            <person name="Colabardini A.C."/>
            <person name="de Araujo Lima B."/>
            <person name="Machado C.R."/>
            <person name="de Almeida Soares C.M."/>
            <person name="Probst C.M."/>
            <person name="de Menezes C.B."/>
            <person name="Thompson C.E."/>
            <person name="Bartholomeu D.C."/>
            <person name="Gradia D.F."/>
            <person name="Pavoni D.P."/>
            <person name="Grisard E.C."/>
            <person name="Fantinatti-Garboggini F."/>
            <person name="Marchini F.K."/>
            <person name="Rodrigues-Luiz G.F."/>
            <person name="Wagner G."/>
            <person name="Goldman G.H."/>
            <person name="Fietto J.L."/>
            <person name="Elias M.C."/>
            <person name="Goldman M.H."/>
            <person name="Sagot M.F."/>
            <person name="Pereira M."/>
            <person name="Stoco P.H."/>
            <person name="de Mendonca-Neto R.P."/>
            <person name="Teixeira S.M."/>
            <person name="Maciel T.E."/>
            <person name="de Oliveira Mendes T.A."/>
            <person name="Urmenyi T.P."/>
            <person name="de Souza W."/>
            <person name="Schenkman S."/>
            <person name="de Vasconcelos A.T."/>
        </authorList>
    </citation>
    <scope>NUCLEOTIDE SEQUENCE [LARGE SCALE GENOMIC DNA]</scope>
</reference>
<feature type="region of interest" description="Disordered" evidence="1">
    <location>
        <begin position="138"/>
        <end position="173"/>
    </location>
</feature>
<name>S9UR05_9TRYP</name>
<evidence type="ECO:0000256" key="1">
    <source>
        <dbReference type="SAM" id="MobiDB-lite"/>
    </source>
</evidence>
<reference evidence="3" key="2">
    <citation type="submission" date="2013-03" db="EMBL/GenBank/DDBJ databases">
        <authorList>
            <person name="Motta M.C.M."/>
            <person name="Martins A.C.A."/>
            <person name="Preta C.M.C.C."/>
            <person name="Silva R."/>
            <person name="de Souza S.S."/>
            <person name="Klein C.C."/>
            <person name="de Almeida L.G.P."/>
            <person name="Cunha O.L."/>
            <person name="Colabardini A.C."/>
            <person name="Lima B.A."/>
            <person name="Machado C.R."/>
            <person name="Soares C.M.A."/>
            <person name="de Menezes C.B.A."/>
            <person name="Bartolomeu D.C."/>
            <person name="Grisard E.C."/>
            <person name="Fantinatti-Garboggini F."/>
            <person name="Rodrigues-Luiz G.F."/>
            <person name="Wagner G."/>
            <person name="Goldman G.H."/>
            <person name="Fietto J.L.R."/>
            <person name="Ciapina L.P."/>
            <person name="Brocchi M."/>
            <person name="Elias M.C."/>
            <person name="Goldman M.H.S."/>
            <person name="Sagot M.-F."/>
            <person name="Pereira M."/>
            <person name="Stoco P.H."/>
            <person name="Teixeira S.M.R."/>
            <person name="de Mendonca-Neto R.P."/>
            <person name="Maciel T.E.F."/>
            <person name="Mendes T.A.O."/>
            <person name="Urmenyi T.P."/>
            <person name="Teixeira M.M.G."/>
            <person name="de Camargo E.F.P."/>
            <person name="de Sousa W."/>
            <person name="Schenkman S."/>
            <person name="de Vasconcelos A.T.R."/>
        </authorList>
    </citation>
    <scope>NUCLEOTIDE SEQUENCE</scope>
</reference>
<comment type="caution">
    <text evidence="3">The sequence shown here is derived from an EMBL/GenBank/DDBJ whole genome shotgun (WGS) entry which is preliminary data.</text>
</comment>
<dbReference type="EMBL" id="ATMH01008686">
    <property type="protein sequence ID" value="EPY21128.1"/>
    <property type="molecule type" value="Genomic_DNA"/>
</dbReference>
<keyword evidence="4" id="KW-1185">Reference proteome</keyword>
<accession>S9UR05</accession>
<dbReference type="EMBL" id="ATMH01003513">
    <property type="protein sequence ID" value="EPY31323.1"/>
    <property type="molecule type" value="Genomic_DNA"/>
</dbReference>
<evidence type="ECO:0000313" key="2">
    <source>
        <dbReference type="EMBL" id="EPY21128.1"/>
    </source>
</evidence>
<evidence type="ECO:0000313" key="4">
    <source>
        <dbReference type="Proteomes" id="UP000015354"/>
    </source>
</evidence>
<feature type="compositionally biased region" description="Acidic residues" evidence="1">
    <location>
        <begin position="138"/>
        <end position="147"/>
    </location>
</feature>
<sequence>MSSCLSTGAAVARLPWRRVARLPSLRPAQRCCSTATAGGKGPEAAGAGHTRPFYSSRIPDIGHATTARLRWATYTFWHLLDPVFRRHFYYYRHKVALDRWLEKNHVLTNTLLGVLLGVTFYVAVSTLCLPTLVGSPLEEEEEEVEGADTDRAGGRGSLRQQLRRTASQATQSPIYSMQENSEAIVSLMGDPSNTKELPAFQLMRIKREVMGKLYEVSDLAEVRRQRQEVEDMKRTLAMLQSNK</sequence>
<dbReference type="AlphaFoldDB" id="S9UR05"/>